<protein>
    <submittedName>
        <fullName evidence="1">Uncharacterized protein</fullName>
    </submittedName>
</protein>
<evidence type="ECO:0000313" key="1">
    <source>
        <dbReference type="EMBL" id="GAA4691118.1"/>
    </source>
</evidence>
<dbReference type="RefSeq" id="WP_345381112.1">
    <property type="nucleotide sequence ID" value="NZ_BAABIC010000009.1"/>
</dbReference>
<gene>
    <name evidence="1" type="ORF">GCM10023215_29960</name>
</gene>
<organism evidence="1 2">
    <name type="scientific">Pseudonocardia yuanmonensis</name>
    <dbReference type="NCBI Taxonomy" id="1095914"/>
    <lineage>
        <taxon>Bacteria</taxon>
        <taxon>Bacillati</taxon>
        <taxon>Actinomycetota</taxon>
        <taxon>Actinomycetes</taxon>
        <taxon>Pseudonocardiales</taxon>
        <taxon>Pseudonocardiaceae</taxon>
        <taxon>Pseudonocardia</taxon>
    </lineage>
</organism>
<name>A0ABP8WK16_9PSEU</name>
<reference evidence="2" key="1">
    <citation type="journal article" date="2019" name="Int. J. Syst. Evol. Microbiol.">
        <title>The Global Catalogue of Microorganisms (GCM) 10K type strain sequencing project: providing services to taxonomists for standard genome sequencing and annotation.</title>
        <authorList>
            <consortium name="The Broad Institute Genomics Platform"/>
            <consortium name="The Broad Institute Genome Sequencing Center for Infectious Disease"/>
            <person name="Wu L."/>
            <person name="Ma J."/>
        </authorList>
    </citation>
    <scope>NUCLEOTIDE SEQUENCE [LARGE SCALE GENOMIC DNA]</scope>
    <source>
        <strain evidence="2">JCM 18055</strain>
    </source>
</reference>
<dbReference type="Proteomes" id="UP001500325">
    <property type="component" value="Unassembled WGS sequence"/>
</dbReference>
<sequence length="44" mass="4572">MFTVQKALPLLNDGASVILNSSVRADDGVEAFGTYATSNAALRS</sequence>
<keyword evidence="2" id="KW-1185">Reference proteome</keyword>
<comment type="caution">
    <text evidence="1">The sequence shown here is derived from an EMBL/GenBank/DDBJ whole genome shotgun (WGS) entry which is preliminary data.</text>
</comment>
<evidence type="ECO:0000313" key="2">
    <source>
        <dbReference type="Proteomes" id="UP001500325"/>
    </source>
</evidence>
<accession>A0ABP8WK16</accession>
<dbReference type="Gene3D" id="3.40.50.720">
    <property type="entry name" value="NAD(P)-binding Rossmann-like Domain"/>
    <property type="match status" value="1"/>
</dbReference>
<dbReference type="EMBL" id="BAABIC010000009">
    <property type="protein sequence ID" value="GAA4691118.1"/>
    <property type="molecule type" value="Genomic_DNA"/>
</dbReference>
<proteinExistence type="predicted"/>